<comment type="caution">
    <text evidence="1">The sequence shown here is derived from an EMBL/GenBank/DDBJ whole genome shotgun (WGS) entry which is preliminary data.</text>
</comment>
<proteinExistence type="predicted"/>
<organism evidence="1 2">
    <name type="scientific">Spirosoma profusum</name>
    <dbReference type="NCBI Taxonomy" id="2771354"/>
    <lineage>
        <taxon>Bacteria</taxon>
        <taxon>Pseudomonadati</taxon>
        <taxon>Bacteroidota</taxon>
        <taxon>Cytophagia</taxon>
        <taxon>Cytophagales</taxon>
        <taxon>Cytophagaceae</taxon>
        <taxon>Spirosoma</taxon>
    </lineage>
</organism>
<name>A0A926XW24_9BACT</name>
<protein>
    <submittedName>
        <fullName evidence="1">Uncharacterized protein</fullName>
    </submittedName>
</protein>
<accession>A0A926XW24</accession>
<dbReference type="RefSeq" id="WP_190886707.1">
    <property type="nucleotide sequence ID" value="NZ_JACWZY010000006.1"/>
</dbReference>
<dbReference type="Proteomes" id="UP000598820">
    <property type="component" value="Unassembled WGS sequence"/>
</dbReference>
<dbReference type="AlphaFoldDB" id="A0A926XW24"/>
<evidence type="ECO:0000313" key="1">
    <source>
        <dbReference type="EMBL" id="MBD2700846.1"/>
    </source>
</evidence>
<gene>
    <name evidence="1" type="ORF">IC229_09365</name>
</gene>
<sequence>MIEFLEALFGKTASKKIFENMGIPQPNFKIVATQIRKGKNPENYVLADASKLLLVVEKWRFEPGGPVGRCGYDYHIVFTNGEVNIPISVCFLCNTLVFNNYENYKATKKQIMALLREDFELI</sequence>
<dbReference type="EMBL" id="JACWZY010000006">
    <property type="protein sequence ID" value="MBD2700846.1"/>
    <property type="molecule type" value="Genomic_DNA"/>
</dbReference>
<keyword evidence="2" id="KW-1185">Reference proteome</keyword>
<evidence type="ECO:0000313" key="2">
    <source>
        <dbReference type="Proteomes" id="UP000598820"/>
    </source>
</evidence>
<reference evidence="1" key="1">
    <citation type="submission" date="2020-09" db="EMBL/GenBank/DDBJ databases">
        <authorList>
            <person name="Kim M.K."/>
        </authorList>
    </citation>
    <scope>NUCLEOTIDE SEQUENCE</scope>
    <source>
        <strain evidence="1">BT702</strain>
    </source>
</reference>